<dbReference type="PROSITE" id="PS51257">
    <property type="entry name" value="PROKAR_LIPOPROTEIN"/>
    <property type="match status" value="1"/>
</dbReference>
<organism evidence="3 4">
    <name type="scientific">Candidatus Lloydbacteria bacterium RIFCSPHIGHO2_02_FULL_54_17</name>
    <dbReference type="NCBI Taxonomy" id="1798664"/>
    <lineage>
        <taxon>Bacteria</taxon>
        <taxon>Candidatus Lloydiibacteriota</taxon>
    </lineage>
</organism>
<proteinExistence type="predicted"/>
<evidence type="ECO:0000259" key="1">
    <source>
        <dbReference type="Pfam" id="PF10646"/>
    </source>
</evidence>
<dbReference type="Pfam" id="PF10646">
    <property type="entry name" value="Germane"/>
    <property type="match status" value="1"/>
</dbReference>
<dbReference type="InterPro" id="IPR018911">
    <property type="entry name" value="Gmad2_Ig-like_dom"/>
</dbReference>
<dbReference type="InterPro" id="IPR019606">
    <property type="entry name" value="GerMN"/>
</dbReference>
<reference evidence="3 4" key="1">
    <citation type="journal article" date="2016" name="Nat. Commun.">
        <title>Thousands of microbial genomes shed light on interconnected biogeochemical processes in an aquifer system.</title>
        <authorList>
            <person name="Anantharaman K."/>
            <person name="Brown C.T."/>
            <person name="Hug L.A."/>
            <person name="Sharon I."/>
            <person name="Castelle C.J."/>
            <person name="Probst A.J."/>
            <person name="Thomas B.C."/>
            <person name="Singh A."/>
            <person name="Wilkins M.J."/>
            <person name="Karaoz U."/>
            <person name="Brodie E.L."/>
            <person name="Williams K.H."/>
            <person name="Hubbard S.S."/>
            <person name="Banfield J.F."/>
        </authorList>
    </citation>
    <scope>NUCLEOTIDE SEQUENCE [LARGE SCALE GENOMIC DNA]</scope>
</reference>
<evidence type="ECO:0000313" key="3">
    <source>
        <dbReference type="EMBL" id="OGZ11217.1"/>
    </source>
</evidence>
<evidence type="ECO:0000313" key="4">
    <source>
        <dbReference type="Proteomes" id="UP000178636"/>
    </source>
</evidence>
<dbReference type="STRING" id="1798664.A3C93_03565"/>
<name>A0A1G2DC57_9BACT</name>
<comment type="caution">
    <text evidence="3">The sequence shown here is derived from an EMBL/GenBank/DDBJ whole genome shotgun (WGS) entry which is preliminary data.</text>
</comment>
<dbReference type="AlphaFoldDB" id="A0A1G2DC57"/>
<evidence type="ECO:0000259" key="2">
    <source>
        <dbReference type="Pfam" id="PF10648"/>
    </source>
</evidence>
<gene>
    <name evidence="3" type="ORF">A3C93_03565</name>
</gene>
<protein>
    <submittedName>
        <fullName evidence="3">Uncharacterized protein</fullName>
    </submittedName>
</protein>
<feature type="domain" description="Bacterial spore germination immunoglobulin-like" evidence="2">
    <location>
        <begin position="93"/>
        <end position="180"/>
    </location>
</feature>
<accession>A0A1G2DC57</accession>
<dbReference type="Proteomes" id="UP000178636">
    <property type="component" value="Unassembled WGS sequence"/>
</dbReference>
<dbReference type="EMBL" id="MHLO01000036">
    <property type="protein sequence ID" value="OGZ11217.1"/>
    <property type="molecule type" value="Genomic_DNA"/>
</dbReference>
<sequence length="335" mass="36592">MSAKLAIIACVPLLVLAVVAGVFLYSCEDDWCFVMEWQKVKAADSFERCLSLGFPVAESSPRQCKAGSRSFTEILETPENESSLPAVSSDGRIRIDLPAQNALIESPLRVSGEAKGSWYFEGTFPVRLLDANGSVLAAFPVAAKGEWMTPEFVPFEGELKFATPKTKTGILVLSKDNPSGLAEHDAFVSIPLRFAVYQGAKGPLRTILLYYYKEANDLDASGKPACTSRGLFPVERTIALSKTPITDTVKLFLAGMLTPEEEKSGITTEYPLPEFTFRSASLTRGTLTLQFDDPLNRTQGGACRSTILKSQIETTARQFSGVKDVVFVPEHLFQP</sequence>
<dbReference type="Pfam" id="PF10648">
    <property type="entry name" value="Gmad2"/>
    <property type="match status" value="1"/>
</dbReference>
<feature type="domain" description="GerMN" evidence="1">
    <location>
        <begin position="222"/>
        <end position="327"/>
    </location>
</feature>